<feature type="non-terminal residue" evidence="5">
    <location>
        <position position="89"/>
    </location>
</feature>
<dbReference type="GO" id="GO:0046982">
    <property type="term" value="F:protein heterodimerization activity"/>
    <property type="evidence" value="ECO:0007669"/>
    <property type="project" value="InterPro"/>
</dbReference>
<dbReference type="KEGG" id="smo:SELMODRAFT_59616"/>
<evidence type="ECO:0000313" key="4">
    <source>
        <dbReference type="EMBL" id="EFJ24094.1"/>
    </source>
</evidence>
<reference evidence="5 6" key="1">
    <citation type="journal article" date="2011" name="Science">
        <title>The Selaginella genome identifies genetic changes associated with the evolution of vascular plants.</title>
        <authorList>
            <person name="Banks J.A."/>
            <person name="Nishiyama T."/>
            <person name="Hasebe M."/>
            <person name="Bowman J.L."/>
            <person name="Gribskov M."/>
            <person name="dePamphilis C."/>
            <person name="Albert V.A."/>
            <person name="Aono N."/>
            <person name="Aoyama T."/>
            <person name="Ambrose B.A."/>
            <person name="Ashton N.W."/>
            <person name="Axtell M.J."/>
            <person name="Barker E."/>
            <person name="Barker M.S."/>
            <person name="Bennetzen J.L."/>
            <person name="Bonawitz N.D."/>
            <person name="Chapple C."/>
            <person name="Cheng C."/>
            <person name="Correa L.G."/>
            <person name="Dacre M."/>
            <person name="DeBarry J."/>
            <person name="Dreyer I."/>
            <person name="Elias M."/>
            <person name="Engstrom E.M."/>
            <person name="Estelle M."/>
            <person name="Feng L."/>
            <person name="Finet C."/>
            <person name="Floyd S.K."/>
            <person name="Frommer W.B."/>
            <person name="Fujita T."/>
            <person name="Gramzow L."/>
            <person name="Gutensohn M."/>
            <person name="Harholt J."/>
            <person name="Hattori M."/>
            <person name="Heyl A."/>
            <person name="Hirai T."/>
            <person name="Hiwatashi Y."/>
            <person name="Ishikawa M."/>
            <person name="Iwata M."/>
            <person name="Karol K.G."/>
            <person name="Koehler B."/>
            <person name="Kolukisaoglu U."/>
            <person name="Kubo M."/>
            <person name="Kurata T."/>
            <person name="Lalonde S."/>
            <person name="Li K."/>
            <person name="Li Y."/>
            <person name="Litt A."/>
            <person name="Lyons E."/>
            <person name="Manning G."/>
            <person name="Maruyama T."/>
            <person name="Michael T.P."/>
            <person name="Mikami K."/>
            <person name="Miyazaki S."/>
            <person name="Morinaga S."/>
            <person name="Murata T."/>
            <person name="Mueller-Roeber B."/>
            <person name="Nelson D.R."/>
            <person name="Obara M."/>
            <person name="Oguri Y."/>
            <person name="Olmstead R.G."/>
            <person name="Onodera N."/>
            <person name="Petersen B.L."/>
            <person name="Pils B."/>
            <person name="Prigge M."/>
            <person name="Rensing S.A."/>
            <person name="Riano-Pachon D.M."/>
            <person name="Roberts A.W."/>
            <person name="Sato Y."/>
            <person name="Scheller H.V."/>
            <person name="Schulz B."/>
            <person name="Schulz C."/>
            <person name="Shakirov E.V."/>
            <person name="Shibagaki N."/>
            <person name="Shinohara N."/>
            <person name="Shippen D.E."/>
            <person name="Soerensen I."/>
            <person name="Sotooka R."/>
            <person name="Sugimoto N."/>
            <person name="Sugita M."/>
            <person name="Sumikawa N."/>
            <person name="Tanurdzic M."/>
            <person name="Theissen G."/>
            <person name="Ulvskov P."/>
            <person name="Wakazuki S."/>
            <person name="Weng J.K."/>
            <person name="Willats W.W."/>
            <person name="Wipf D."/>
            <person name="Wolf P.G."/>
            <person name="Yang L."/>
            <person name="Zimmer A.D."/>
            <person name="Zhu Q."/>
            <person name="Mitros T."/>
            <person name="Hellsten U."/>
            <person name="Loque D."/>
            <person name="Otillar R."/>
            <person name="Salamov A."/>
            <person name="Schmutz J."/>
            <person name="Shapiro H."/>
            <person name="Lindquist E."/>
            <person name="Lucas S."/>
            <person name="Rokhsar D."/>
            <person name="Grigoriev I.V."/>
        </authorList>
    </citation>
    <scope>NUCLEOTIDE SEQUENCE [LARGE SCALE GENOMIC DNA]</scope>
</reference>
<dbReference type="InterPro" id="IPR003958">
    <property type="entry name" value="CBFA_NFYB_domain"/>
</dbReference>
<evidence type="ECO:0000256" key="2">
    <source>
        <dbReference type="ARBA" id="ARBA00023242"/>
    </source>
</evidence>
<dbReference type="GO" id="GO:0006355">
    <property type="term" value="P:regulation of DNA-templated transcription"/>
    <property type="evidence" value="ECO:0000318"/>
    <property type="project" value="GO_Central"/>
</dbReference>
<dbReference type="eggNOG" id="KOG1657">
    <property type="taxonomic scope" value="Eukaryota"/>
</dbReference>
<feature type="domain" description="Transcription factor CBF/NF-Y/archaeal histone" evidence="3">
    <location>
        <begin position="10"/>
        <end position="73"/>
    </location>
</feature>
<dbReference type="GO" id="GO:0005634">
    <property type="term" value="C:nucleus"/>
    <property type="evidence" value="ECO:0000318"/>
    <property type="project" value="GO_Central"/>
</dbReference>
<dbReference type="SUPFAM" id="SSF47113">
    <property type="entry name" value="Histone-fold"/>
    <property type="match status" value="1"/>
</dbReference>
<accession>D8QY57</accession>
<dbReference type="FunCoup" id="D8QY57">
    <property type="interactions" value="1350"/>
</dbReference>
<protein>
    <recommendedName>
        <fullName evidence="3">Transcription factor CBF/NF-Y/archaeal histone domain-containing protein</fullName>
    </recommendedName>
</protein>
<dbReference type="GO" id="GO:0000976">
    <property type="term" value="F:transcription cis-regulatory region binding"/>
    <property type="evidence" value="ECO:0000318"/>
    <property type="project" value="GO_Central"/>
</dbReference>
<dbReference type="Gramene" id="EFJ35144">
    <property type="protein sequence ID" value="EFJ35144"/>
    <property type="gene ID" value="SELMODRAFT_69582"/>
</dbReference>
<dbReference type="HOGENOM" id="CLU_2461371_0_0_1"/>
<gene>
    <name evidence="4" type="ORF">SELMODRAFT_59616</name>
    <name evidence="5" type="ORF">SELMODRAFT_69582</name>
</gene>
<evidence type="ECO:0000313" key="5">
    <source>
        <dbReference type="EMBL" id="EFJ35144.1"/>
    </source>
</evidence>
<dbReference type="EMBL" id="GL377590">
    <property type="protein sequence ID" value="EFJ24094.1"/>
    <property type="molecule type" value="Genomic_DNA"/>
</dbReference>
<dbReference type="PANTHER" id="PTHR10252:SF54">
    <property type="entry name" value="CHROMATIN ACCESSIBILITY COMPLEX PROTEIN 1"/>
    <property type="match status" value="1"/>
</dbReference>
<keyword evidence="6" id="KW-1185">Reference proteome</keyword>
<evidence type="ECO:0000313" key="6">
    <source>
        <dbReference type="Proteomes" id="UP000001514"/>
    </source>
</evidence>
<dbReference type="InterPro" id="IPR009072">
    <property type="entry name" value="Histone-fold"/>
</dbReference>
<dbReference type="Gramene" id="EFJ24094">
    <property type="protein sequence ID" value="EFJ24094"/>
    <property type="gene ID" value="SELMODRAFT_59616"/>
</dbReference>
<sequence length="89" mass="10103">EKNATNISVSFPLARIKNIIKLDKEIKVVARPALMAITQAAQQFIESLTSIAFSEMLKGKRKSLRLSHLEAAVKRKREFLDFLDESMDI</sequence>
<dbReference type="STRING" id="88036.D8QY57"/>
<dbReference type="CDD" id="cd22929">
    <property type="entry name" value="HFD_POLE4-like"/>
    <property type="match status" value="1"/>
</dbReference>
<dbReference type="AlphaFoldDB" id="D8QY57"/>
<organism evidence="6">
    <name type="scientific">Selaginella moellendorffii</name>
    <name type="common">Spikemoss</name>
    <dbReference type="NCBI Taxonomy" id="88036"/>
    <lineage>
        <taxon>Eukaryota</taxon>
        <taxon>Viridiplantae</taxon>
        <taxon>Streptophyta</taxon>
        <taxon>Embryophyta</taxon>
        <taxon>Tracheophyta</taxon>
        <taxon>Lycopodiopsida</taxon>
        <taxon>Selaginellales</taxon>
        <taxon>Selaginellaceae</taxon>
        <taxon>Selaginella</taxon>
    </lineage>
</organism>
<dbReference type="Gene3D" id="1.10.20.10">
    <property type="entry name" value="Histone, subunit A"/>
    <property type="match status" value="1"/>
</dbReference>
<dbReference type="InterPro" id="IPR050568">
    <property type="entry name" value="Transcr_DNA_Rep_Reg"/>
</dbReference>
<dbReference type="KEGG" id="smo:SELMODRAFT_69582"/>
<proteinExistence type="predicted"/>
<dbReference type="Pfam" id="PF00808">
    <property type="entry name" value="CBFD_NFYB_HMF"/>
    <property type="match status" value="1"/>
</dbReference>
<name>D8QY57_SELML</name>
<dbReference type="InParanoid" id="D8QY57"/>
<dbReference type="EMBL" id="GL377568">
    <property type="protein sequence ID" value="EFJ35144.1"/>
    <property type="molecule type" value="Genomic_DNA"/>
</dbReference>
<evidence type="ECO:0000256" key="1">
    <source>
        <dbReference type="ARBA" id="ARBA00004123"/>
    </source>
</evidence>
<comment type="subcellular location">
    <subcellularLocation>
        <location evidence="1">Nucleus</location>
    </subcellularLocation>
</comment>
<dbReference type="PANTHER" id="PTHR10252">
    <property type="entry name" value="HISTONE-LIKE TRANSCRIPTION FACTOR CCAAT-RELATED"/>
    <property type="match status" value="1"/>
</dbReference>
<evidence type="ECO:0000259" key="3">
    <source>
        <dbReference type="Pfam" id="PF00808"/>
    </source>
</evidence>
<keyword evidence="2" id="KW-0539">Nucleus</keyword>
<dbReference type="Proteomes" id="UP000001514">
    <property type="component" value="Unassembled WGS sequence"/>
</dbReference>
<feature type="non-terminal residue" evidence="5">
    <location>
        <position position="1"/>
    </location>
</feature>